<dbReference type="SUPFAM" id="SSF52172">
    <property type="entry name" value="CheY-like"/>
    <property type="match status" value="1"/>
</dbReference>
<evidence type="ECO:0000313" key="9">
    <source>
        <dbReference type="Proteomes" id="UP000501812"/>
    </source>
</evidence>
<keyword evidence="5" id="KW-0472">Membrane</keyword>
<dbReference type="PANTHER" id="PTHR44688">
    <property type="entry name" value="DNA-BINDING TRANSCRIPTIONAL ACTIVATOR DEVR_DOSR"/>
    <property type="match status" value="1"/>
</dbReference>
<name>A0A858RCE3_9BACT</name>
<feature type="modified residue" description="4-aspartylphosphate" evidence="4">
    <location>
        <position position="57"/>
    </location>
</feature>
<dbReference type="GO" id="GO:0003677">
    <property type="term" value="F:DNA binding"/>
    <property type="evidence" value="ECO:0007669"/>
    <property type="project" value="UniProtKB-KW"/>
</dbReference>
<evidence type="ECO:0000256" key="1">
    <source>
        <dbReference type="ARBA" id="ARBA00023015"/>
    </source>
</evidence>
<dbReference type="CDD" id="cd06170">
    <property type="entry name" value="LuxR_C_like"/>
    <property type="match status" value="1"/>
</dbReference>
<dbReference type="GO" id="GO:0006355">
    <property type="term" value="P:regulation of DNA-templated transcription"/>
    <property type="evidence" value="ECO:0007669"/>
    <property type="project" value="InterPro"/>
</dbReference>
<feature type="transmembrane region" description="Helical" evidence="5">
    <location>
        <begin position="183"/>
        <end position="204"/>
    </location>
</feature>
<keyword evidence="3" id="KW-0804">Transcription</keyword>
<dbReference type="InterPro" id="IPR036388">
    <property type="entry name" value="WH-like_DNA-bd_sf"/>
</dbReference>
<reference evidence="8 9" key="1">
    <citation type="submission" date="2020-04" db="EMBL/GenBank/DDBJ databases">
        <title>Luteolibacter sp. G-1-1-1 isolated from soil.</title>
        <authorList>
            <person name="Dahal R.H."/>
        </authorList>
    </citation>
    <scope>NUCLEOTIDE SEQUENCE [LARGE SCALE GENOMIC DNA]</scope>
    <source>
        <strain evidence="8 9">G-1-1-1</strain>
    </source>
</reference>
<keyword evidence="5" id="KW-1133">Transmembrane helix</keyword>
<dbReference type="KEGG" id="luo:HHL09_00195"/>
<evidence type="ECO:0000256" key="5">
    <source>
        <dbReference type="SAM" id="Phobius"/>
    </source>
</evidence>
<dbReference type="GO" id="GO:0000160">
    <property type="term" value="P:phosphorelay signal transduction system"/>
    <property type="evidence" value="ECO:0007669"/>
    <property type="project" value="InterPro"/>
</dbReference>
<dbReference type="Pfam" id="PF00072">
    <property type="entry name" value="Response_reg"/>
    <property type="match status" value="1"/>
</dbReference>
<proteinExistence type="predicted"/>
<dbReference type="EMBL" id="CP051774">
    <property type="protein sequence ID" value="QJE94268.1"/>
    <property type="molecule type" value="Genomic_DNA"/>
</dbReference>
<evidence type="ECO:0000256" key="4">
    <source>
        <dbReference type="PROSITE-ProRule" id="PRU00169"/>
    </source>
</evidence>
<evidence type="ECO:0000256" key="2">
    <source>
        <dbReference type="ARBA" id="ARBA00023125"/>
    </source>
</evidence>
<evidence type="ECO:0000256" key="3">
    <source>
        <dbReference type="ARBA" id="ARBA00023163"/>
    </source>
</evidence>
<dbReference type="InterPro" id="IPR001789">
    <property type="entry name" value="Sig_transdc_resp-reg_receiver"/>
</dbReference>
<dbReference type="Pfam" id="PF00196">
    <property type="entry name" value="GerE"/>
    <property type="match status" value="1"/>
</dbReference>
<dbReference type="InterPro" id="IPR011006">
    <property type="entry name" value="CheY-like_superfamily"/>
</dbReference>
<sequence length="210" mass="23477">MEDGKKNTIYLLDDDPLILGRLGYILEDHGYATEVYTDPTEFLQLQAPLSESCLLVDFQMPKMDGIQVQNFVRDRNWNLPMIFMSAYGTVPVVATAMKQGGVDFIQKPLIKAQVLSAVDRALHISRERHLARTEAENAREMLGSLTEREFDVLDLLVRGLLNKQIAVGLGIGERTVKVHRSRILTKLGVNAVPLLVPIVMAAGLKPEKIR</sequence>
<protein>
    <submittedName>
        <fullName evidence="8">Response regulator transcription factor</fullName>
    </submittedName>
</protein>
<keyword evidence="1" id="KW-0805">Transcription regulation</keyword>
<feature type="domain" description="Response regulatory" evidence="7">
    <location>
        <begin position="8"/>
        <end position="122"/>
    </location>
</feature>
<evidence type="ECO:0000313" key="8">
    <source>
        <dbReference type="EMBL" id="QJE94268.1"/>
    </source>
</evidence>
<dbReference type="SUPFAM" id="SSF46894">
    <property type="entry name" value="C-terminal effector domain of the bipartite response regulators"/>
    <property type="match status" value="1"/>
</dbReference>
<dbReference type="PRINTS" id="PR00038">
    <property type="entry name" value="HTHLUXR"/>
</dbReference>
<dbReference type="PANTHER" id="PTHR44688:SF16">
    <property type="entry name" value="DNA-BINDING TRANSCRIPTIONAL ACTIVATOR DEVR_DOSR"/>
    <property type="match status" value="1"/>
</dbReference>
<gene>
    <name evidence="8" type="ORF">HHL09_00195</name>
</gene>
<accession>A0A858RCE3</accession>
<dbReference type="SMART" id="SM00448">
    <property type="entry name" value="REC"/>
    <property type="match status" value="1"/>
</dbReference>
<dbReference type="AlphaFoldDB" id="A0A858RCE3"/>
<dbReference type="Gene3D" id="3.40.50.2300">
    <property type="match status" value="1"/>
</dbReference>
<dbReference type="RefSeq" id="WP_169452489.1">
    <property type="nucleotide sequence ID" value="NZ_CP051774.1"/>
</dbReference>
<dbReference type="Proteomes" id="UP000501812">
    <property type="component" value="Chromosome"/>
</dbReference>
<keyword evidence="9" id="KW-1185">Reference proteome</keyword>
<keyword evidence="5" id="KW-0812">Transmembrane</keyword>
<evidence type="ECO:0000259" key="7">
    <source>
        <dbReference type="PROSITE" id="PS50110"/>
    </source>
</evidence>
<dbReference type="PROSITE" id="PS50043">
    <property type="entry name" value="HTH_LUXR_2"/>
    <property type="match status" value="1"/>
</dbReference>
<dbReference type="InterPro" id="IPR000792">
    <property type="entry name" value="Tscrpt_reg_LuxR_C"/>
</dbReference>
<keyword evidence="2" id="KW-0238">DNA-binding</keyword>
<dbReference type="PROSITE" id="PS00622">
    <property type="entry name" value="HTH_LUXR_1"/>
    <property type="match status" value="1"/>
</dbReference>
<dbReference type="SMART" id="SM00421">
    <property type="entry name" value="HTH_LUXR"/>
    <property type="match status" value="1"/>
</dbReference>
<feature type="domain" description="HTH luxR-type" evidence="6">
    <location>
        <begin position="138"/>
        <end position="203"/>
    </location>
</feature>
<evidence type="ECO:0000259" key="6">
    <source>
        <dbReference type="PROSITE" id="PS50043"/>
    </source>
</evidence>
<organism evidence="8 9">
    <name type="scientific">Luteolibacter luteus</name>
    <dbReference type="NCBI Taxonomy" id="2728835"/>
    <lineage>
        <taxon>Bacteria</taxon>
        <taxon>Pseudomonadati</taxon>
        <taxon>Verrucomicrobiota</taxon>
        <taxon>Verrucomicrobiia</taxon>
        <taxon>Verrucomicrobiales</taxon>
        <taxon>Verrucomicrobiaceae</taxon>
        <taxon>Luteolibacter</taxon>
    </lineage>
</organism>
<dbReference type="InterPro" id="IPR016032">
    <property type="entry name" value="Sig_transdc_resp-reg_C-effctor"/>
</dbReference>
<keyword evidence="4" id="KW-0597">Phosphoprotein</keyword>
<dbReference type="PROSITE" id="PS50110">
    <property type="entry name" value="RESPONSE_REGULATORY"/>
    <property type="match status" value="1"/>
</dbReference>
<dbReference type="Gene3D" id="1.10.10.10">
    <property type="entry name" value="Winged helix-like DNA-binding domain superfamily/Winged helix DNA-binding domain"/>
    <property type="match status" value="1"/>
</dbReference>